<evidence type="ECO:0000256" key="1">
    <source>
        <dbReference type="ARBA" id="ARBA00010062"/>
    </source>
</evidence>
<feature type="domain" description="LysM" evidence="4">
    <location>
        <begin position="28"/>
        <end position="73"/>
    </location>
</feature>
<gene>
    <name evidence="5" type="ordered locus">Celal_2628</name>
</gene>
<accession>E6XAJ7</accession>
<dbReference type="HOGENOM" id="CLU_028261_0_0_10"/>
<dbReference type="SMART" id="SM00257">
    <property type="entry name" value="LysM"/>
    <property type="match status" value="5"/>
</dbReference>
<reference evidence="5 6" key="1">
    <citation type="journal article" date="2010" name="Stand. Genomic Sci.">
        <title>Complete genome sequence of Cellulophaga algicola type strain (IC166).</title>
        <authorList>
            <person name="Abt B."/>
            <person name="Lu M."/>
            <person name="Misra M."/>
            <person name="Han C."/>
            <person name="Nolan M."/>
            <person name="Lucas S."/>
            <person name="Hammon N."/>
            <person name="Deshpande S."/>
            <person name="Cheng J.F."/>
            <person name="Tapia R."/>
            <person name="Goodwin L."/>
            <person name="Pitluck S."/>
            <person name="Liolios K."/>
            <person name="Pagani I."/>
            <person name="Ivanova N."/>
            <person name="Mavromatis K."/>
            <person name="Ovchinikova G."/>
            <person name="Pati A."/>
            <person name="Chen A."/>
            <person name="Palaniappan K."/>
            <person name="Land M."/>
            <person name="Hauser L."/>
            <person name="Chang Y.J."/>
            <person name="Jeffries C.D."/>
            <person name="Detter J.C."/>
            <person name="Brambilla E."/>
            <person name="Rohde M."/>
            <person name="Tindall B.J."/>
            <person name="Goker M."/>
            <person name="Woyke T."/>
            <person name="Bristow J."/>
            <person name="Eisen J.A."/>
            <person name="Markowitz V."/>
            <person name="Hugenholtz P."/>
            <person name="Kyrpides N.C."/>
            <person name="Klenk H.P."/>
            <person name="Lapidus A."/>
        </authorList>
    </citation>
    <scope>NUCLEOTIDE SEQUENCE [LARGE SCALE GENOMIC DNA]</scope>
    <source>
        <strain evidence="6">DSM 14237 / IC166 / ACAM 630</strain>
    </source>
</reference>
<dbReference type="InterPro" id="IPR028082">
    <property type="entry name" value="Peripla_BP_I"/>
</dbReference>
<evidence type="ECO:0000256" key="2">
    <source>
        <dbReference type="ARBA" id="ARBA00022729"/>
    </source>
</evidence>
<dbReference type="Gene3D" id="3.10.350.10">
    <property type="entry name" value="LysM domain"/>
    <property type="match status" value="5"/>
</dbReference>
<dbReference type="KEGG" id="cao:Celal_2628"/>
<dbReference type="InterPro" id="IPR036779">
    <property type="entry name" value="LysM_dom_sf"/>
</dbReference>
<organism evidence="5 6">
    <name type="scientific">Cellulophaga algicola (strain DSM 14237 / IC166 / ACAM 630)</name>
    <dbReference type="NCBI Taxonomy" id="688270"/>
    <lineage>
        <taxon>Bacteria</taxon>
        <taxon>Pseudomonadati</taxon>
        <taxon>Bacteroidota</taxon>
        <taxon>Flavobacteriia</taxon>
        <taxon>Flavobacteriales</taxon>
        <taxon>Flavobacteriaceae</taxon>
        <taxon>Cellulophaga</taxon>
    </lineage>
</organism>
<dbReference type="InterPro" id="IPR018392">
    <property type="entry name" value="LysM"/>
</dbReference>
<dbReference type="OrthoDB" id="2149800at2"/>
<dbReference type="PROSITE" id="PS51782">
    <property type="entry name" value="LYSM"/>
    <property type="match status" value="5"/>
</dbReference>
<dbReference type="PANTHER" id="PTHR33734:SF22">
    <property type="entry name" value="MEMBRANE-BOUND LYTIC MUREIN TRANSGLYCOSYLASE D"/>
    <property type="match status" value="1"/>
</dbReference>
<evidence type="ECO:0000313" key="5">
    <source>
        <dbReference type="EMBL" id="ADV49913.1"/>
    </source>
</evidence>
<dbReference type="Pfam" id="PF01476">
    <property type="entry name" value="LysM"/>
    <property type="match status" value="5"/>
</dbReference>
<evidence type="ECO:0000256" key="3">
    <source>
        <dbReference type="SAM" id="SignalP"/>
    </source>
</evidence>
<feature type="domain" description="LysM" evidence="4">
    <location>
        <begin position="112"/>
        <end position="156"/>
    </location>
</feature>
<feature type="domain" description="LysM" evidence="4">
    <location>
        <begin position="298"/>
        <end position="341"/>
    </location>
</feature>
<feature type="signal peptide" evidence="3">
    <location>
        <begin position="1"/>
        <end position="24"/>
    </location>
</feature>
<dbReference type="eggNOG" id="COG0683">
    <property type="taxonomic scope" value="Bacteria"/>
</dbReference>
<sequence>MQRPFAKYFLSTLVVLLVSFSAVAQKFTTHAVKKGETIHSISTQYKTTPERILNLNKEIKNVAELKPNTILIIPLDAKAADSKGVTVKTTAGNGTDESKSIIIVQEEPTSFISYKVKRKDNLFRLSEKFDVSQDAIKKYNKELYSVQLKKGMTLKIPKFKKMKPEDNPFDNGLFEMYTVKPKETRWSIVNKYGITIDSLLVLNPDLSKLDTYLASGQELRLPKKAGSTIADQTSQLFISYTVPPKKGFYAIEKEFGATEAEIKALNPEVKDRGLQEGMVIRIPQKKTDKKSVNTENFNFYEVKQGEGEYSLNRKLGLSYKELLALNPELQNGLKAGMVLKIPKDSNGDFEVKNSLIIENVDLVSKMNLSTKPNLVFLLPFRLDMINVDNKSSASDAIVKRKDANYSLGLYSGALVALDSIKKLGLTVNVSVFDTEKSVEKTRALLAKPELKNADAVIGPLDSQSLQEVAVRVGQNQIPVIAPLPAKSDISLSNVFYTVPSDTDLMKHMFSYVKENVGTENIVVIADDEHKATKELIVKEFPNAKSLQLVEKYAMKNKIVALLSSSQENWVFLETDQLNTINSVISVLNASITDKRKIRVFTTNKGKAFDSDKINHTHLSYLSFTYPSVDGEDKNDSFESAYKRMNKGKSPDKFARRGFDITFDVLLKLAYKQNLFEASKFVGETKYSANKFNYTREGAAGYRNHSSYIMAYDEMWIKQLD</sequence>
<feature type="domain" description="LysM" evidence="4">
    <location>
        <begin position="175"/>
        <end position="221"/>
    </location>
</feature>
<proteinExistence type="inferred from homology"/>
<dbReference type="GO" id="GO:0008932">
    <property type="term" value="F:lytic endotransglycosylase activity"/>
    <property type="evidence" value="ECO:0007669"/>
    <property type="project" value="TreeGrafter"/>
</dbReference>
<dbReference type="InterPro" id="IPR028081">
    <property type="entry name" value="Leu-bd"/>
</dbReference>
<protein>
    <submittedName>
        <fullName evidence="5">Peptidoglycan-binding lysin domain protein</fullName>
    </submittedName>
</protein>
<dbReference type="eggNOG" id="COG1388">
    <property type="taxonomic scope" value="Bacteria"/>
</dbReference>
<dbReference type="STRING" id="688270.Celal_2628"/>
<evidence type="ECO:0000313" key="6">
    <source>
        <dbReference type="Proteomes" id="UP000008634"/>
    </source>
</evidence>
<dbReference type="PANTHER" id="PTHR33734">
    <property type="entry name" value="LYSM DOMAIN-CONTAINING GPI-ANCHORED PROTEIN 2"/>
    <property type="match status" value="1"/>
</dbReference>
<dbReference type="Pfam" id="PF13458">
    <property type="entry name" value="Peripla_BP_6"/>
    <property type="match status" value="1"/>
</dbReference>
<keyword evidence="2 3" id="KW-0732">Signal</keyword>
<dbReference type="EMBL" id="CP002453">
    <property type="protein sequence ID" value="ADV49913.1"/>
    <property type="molecule type" value="Genomic_DNA"/>
</dbReference>
<dbReference type="SUPFAM" id="SSF54106">
    <property type="entry name" value="LysM domain"/>
    <property type="match status" value="4"/>
</dbReference>
<evidence type="ECO:0000259" key="4">
    <source>
        <dbReference type="PROSITE" id="PS51782"/>
    </source>
</evidence>
<comment type="similarity">
    <text evidence="1">Belongs to the leucine-binding protein family.</text>
</comment>
<feature type="domain" description="LysM" evidence="4">
    <location>
        <begin position="238"/>
        <end position="282"/>
    </location>
</feature>
<dbReference type="RefSeq" id="WP_013551384.1">
    <property type="nucleotide sequence ID" value="NC_014934.1"/>
</dbReference>
<dbReference type="Proteomes" id="UP000008634">
    <property type="component" value="Chromosome"/>
</dbReference>
<name>E6XAJ7_CELAD</name>
<keyword evidence="6" id="KW-1185">Reference proteome</keyword>
<dbReference type="CDD" id="cd06268">
    <property type="entry name" value="PBP1_ABC_transporter_LIVBP-like"/>
    <property type="match status" value="1"/>
</dbReference>
<dbReference type="Gene3D" id="3.40.50.2300">
    <property type="match status" value="1"/>
</dbReference>
<dbReference type="SUPFAM" id="SSF53822">
    <property type="entry name" value="Periplasmic binding protein-like I"/>
    <property type="match status" value="1"/>
</dbReference>
<feature type="chain" id="PRO_5003215601" evidence="3">
    <location>
        <begin position="25"/>
        <end position="720"/>
    </location>
</feature>
<dbReference type="AlphaFoldDB" id="E6XAJ7"/>
<dbReference type="CDD" id="cd00118">
    <property type="entry name" value="LysM"/>
    <property type="match status" value="3"/>
</dbReference>